<evidence type="ECO:0000313" key="5">
    <source>
        <dbReference type="EMBL" id="MBB4735025.1"/>
    </source>
</evidence>
<dbReference type="SUPFAM" id="SSF53756">
    <property type="entry name" value="UDP-Glycosyltransferase/glycogen phosphorylase"/>
    <property type="match status" value="2"/>
</dbReference>
<proteinExistence type="inferred from homology"/>
<keyword evidence="6" id="KW-1185">Reference proteome</keyword>
<gene>
    <name evidence="5" type="ORF">HDA30_000533</name>
</gene>
<dbReference type="AlphaFoldDB" id="A0A7W7GMV5"/>
<evidence type="ECO:0000256" key="2">
    <source>
        <dbReference type="ARBA" id="ARBA00022676"/>
    </source>
</evidence>
<protein>
    <submittedName>
        <fullName evidence="5">Glycosyltransferase involved in cell wall biosynthesis</fullName>
    </submittedName>
</protein>
<keyword evidence="3 5" id="KW-0808">Transferase</keyword>
<dbReference type="PANTHER" id="PTHR12526:SF640">
    <property type="entry name" value="COLANIC ACID BIOSYNTHESIS GLYCOSYLTRANSFERASE WCAL-RELATED"/>
    <property type="match status" value="1"/>
</dbReference>
<comment type="similarity">
    <text evidence="1">Belongs to the glycosyltransferase group 1 family. Glycosyltransferase 4 subfamily.</text>
</comment>
<dbReference type="Proteomes" id="UP000540191">
    <property type="component" value="Unassembled WGS sequence"/>
</dbReference>
<organism evidence="5 6">
    <name type="scientific">Micrococcus cohnii</name>
    <dbReference type="NCBI Taxonomy" id="993416"/>
    <lineage>
        <taxon>Bacteria</taxon>
        <taxon>Bacillati</taxon>
        <taxon>Actinomycetota</taxon>
        <taxon>Actinomycetes</taxon>
        <taxon>Micrococcales</taxon>
        <taxon>Micrococcaceae</taxon>
        <taxon>Micrococcus</taxon>
    </lineage>
</organism>
<sequence length="771" mass="84875">MAEHPTPETAEIPAAARVRVLLYGDVDLNVMDGSAIWLPSMAETLTRAGAEVHVQLKAEERRDLLTAPLRALDGVTVLEARPRAGQNSMEPARAATVLAEADERERYDVVLVRGIHMCSELAERHAFPGRLWSYVTEFGYVAGEFSSSRQETIGAIAAASRLMLAQTPQARAVLEAMVPAAAGRTEILSPMVPDEVRPVERSAEHAAGPLRMIYTGKFAHDWHTDKMPAILEHLTEAGVEARLTMVGDKVHREPKRSGWASRMRTLLNADMPGFEWTGALSRVESMDRMAHSDVSLGWRAPRLDLSLEISTKVLESCALGVPPLVNRTTIHEELLGTDYPLFIDALRDDAEAIARRLQGVQERLPELSAHVLAAAEPYRMTARAEALRGYFARLGLLDQAPAAGTLSADAGQHASPQAGESGAAQSADAQNAEAVSVSPRRTRVVVAGHDLKFAGELVDMLRDDPSVELRLDHWSTLHKHDESASTKLIDWADVVVCEWAGPNAVWYSKHKRPGQRLVVRLHMFELRGGWLENIDTDAVDALVTVSGLYRDLTREHMAIDPAKVTVIPNAVSVADLDRPGLPDRRYRLGLVGIVPLRKRLDRAVDLLEALRRHDDRFTLHIRGRMPWEYAHEWRKPLQREGYLDLFARIGGSDLREVVAFEPFGADMGTWLTKIGWVLSPSTTESFHLAPAEGMVSGAVPLVWQRPGAVGVFGEDFVVPDTEAAAERVLAAVADDEQYGRLSDLSRQRVQGYDERAVAALWHAALFPAAAS</sequence>
<dbReference type="EMBL" id="JACHNA010000001">
    <property type="protein sequence ID" value="MBB4735025.1"/>
    <property type="molecule type" value="Genomic_DNA"/>
</dbReference>
<feature type="compositionally biased region" description="Low complexity" evidence="4">
    <location>
        <begin position="423"/>
        <end position="435"/>
    </location>
</feature>
<dbReference type="GO" id="GO:0016757">
    <property type="term" value="F:glycosyltransferase activity"/>
    <property type="evidence" value="ECO:0007669"/>
    <property type="project" value="UniProtKB-KW"/>
</dbReference>
<keyword evidence="2" id="KW-0328">Glycosyltransferase</keyword>
<reference evidence="5 6" key="1">
    <citation type="submission" date="2020-08" db="EMBL/GenBank/DDBJ databases">
        <title>Sequencing the genomes of 1000 actinobacteria strains.</title>
        <authorList>
            <person name="Klenk H.-P."/>
        </authorList>
    </citation>
    <scope>NUCLEOTIDE SEQUENCE [LARGE SCALE GENOMIC DNA]</scope>
    <source>
        <strain evidence="5 6">DSM 23974</strain>
    </source>
</reference>
<accession>A0A7W7GMV5</accession>
<comment type="caution">
    <text evidence="5">The sequence shown here is derived from an EMBL/GenBank/DDBJ whole genome shotgun (WGS) entry which is preliminary data.</text>
</comment>
<dbReference type="RefSeq" id="WP_343059281.1">
    <property type="nucleotide sequence ID" value="NZ_JACHNA010000001.1"/>
</dbReference>
<dbReference type="PANTHER" id="PTHR12526">
    <property type="entry name" value="GLYCOSYLTRANSFERASE"/>
    <property type="match status" value="1"/>
</dbReference>
<dbReference type="Gene3D" id="3.40.50.2000">
    <property type="entry name" value="Glycogen Phosphorylase B"/>
    <property type="match status" value="3"/>
</dbReference>
<dbReference type="CDD" id="cd03801">
    <property type="entry name" value="GT4_PimA-like"/>
    <property type="match status" value="1"/>
</dbReference>
<name>A0A7W7GMV5_9MICC</name>
<feature type="region of interest" description="Disordered" evidence="4">
    <location>
        <begin position="407"/>
        <end position="435"/>
    </location>
</feature>
<evidence type="ECO:0000256" key="1">
    <source>
        <dbReference type="ARBA" id="ARBA00009481"/>
    </source>
</evidence>
<evidence type="ECO:0000256" key="4">
    <source>
        <dbReference type="SAM" id="MobiDB-lite"/>
    </source>
</evidence>
<evidence type="ECO:0000256" key="3">
    <source>
        <dbReference type="ARBA" id="ARBA00022679"/>
    </source>
</evidence>
<evidence type="ECO:0000313" key="6">
    <source>
        <dbReference type="Proteomes" id="UP000540191"/>
    </source>
</evidence>